<dbReference type="SUPFAM" id="SSF63825">
    <property type="entry name" value="YWTD domain"/>
    <property type="match status" value="1"/>
</dbReference>
<evidence type="ECO:0000256" key="2">
    <source>
        <dbReference type="PROSITE-ProRule" id="PRU00504"/>
    </source>
</evidence>
<sequence length="446" mass="49427">MMEQIHIRSRDKQNSIHHLRASKPQVTKLSRHHHIRRSYNNQHENQFKNKSKTIRTKRHVSLSSNNLWHNNNSKTKITNNTSSDVTRDDEMDLSMKYLGTKSFKLPSLDETVSSHNHQKTQIRDAWPNWTNRTAVLRWNTTGETIAGVAGQFGNASNQLNVPFGLTMDWSNTLYIADWSNHRVQKYLRNSSFGQTVAGQATGSYNTTSSFLYYPGDVAVDWNSNVYVADTFNNRIQLWTNGSSTGMTVAGTGSIGNGSNELARPYALTRDPNTGTLYISDTFNNRVMCYLSGALSGSIVAGGLGSGTNNTQLSSPFGIYFDSLSNSLIIANGNANNIVRWTLGASSWTLLAGNANGMSGNTSTELNLPMDVTLDPMGNMYVVERLNHRIQFFPMGETVGTTIAGLTGISGSNSMLLNQPMSVTLDSQLNLYVADTFNSRIQKFVRY</sequence>
<dbReference type="EMBL" id="CAJOBB010003029">
    <property type="protein sequence ID" value="CAF4015704.1"/>
    <property type="molecule type" value="Genomic_DNA"/>
</dbReference>
<dbReference type="PANTHER" id="PTHR24104">
    <property type="entry name" value="E3 UBIQUITIN-PROTEIN LIGASE NHLRC1-RELATED"/>
    <property type="match status" value="1"/>
</dbReference>
<organism evidence="4 6">
    <name type="scientific">Adineta steineri</name>
    <dbReference type="NCBI Taxonomy" id="433720"/>
    <lineage>
        <taxon>Eukaryota</taxon>
        <taxon>Metazoa</taxon>
        <taxon>Spiralia</taxon>
        <taxon>Gnathifera</taxon>
        <taxon>Rotifera</taxon>
        <taxon>Eurotatoria</taxon>
        <taxon>Bdelloidea</taxon>
        <taxon>Adinetida</taxon>
        <taxon>Adinetidae</taxon>
        <taxon>Adineta</taxon>
    </lineage>
</organism>
<name>A0A813P4Z5_9BILA</name>
<dbReference type="PROSITE" id="PS51125">
    <property type="entry name" value="NHL"/>
    <property type="match status" value="2"/>
</dbReference>
<dbReference type="GO" id="GO:0061630">
    <property type="term" value="F:ubiquitin protein ligase activity"/>
    <property type="evidence" value="ECO:0007669"/>
    <property type="project" value="TreeGrafter"/>
</dbReference>
<dbReference type="CDD" id="cd05819">
    <property type="entry name" value="NHL"/>
    <property type="match status" value="1"/>
</dbReference>
<feature type="region of interest" description="Disordered" evidence="3">
    <location>
        <begin position="65"/>
        <end position="86"/>
    </location>
</feature>
<feature type="repeat" description="NHL" evidence="2">
    <location>
        <begin position="211"/>
        <end position="241"/>
    </location>
</feature>
<gene>
    <name evidence="4" type="ORF">IZO911_LOCUS3927</name>
    <name evidence="5" type="ORF">KXQ929_LOCUS29356</name>
</gene>
<dbReference type="Pfam" id="PF01436">
    <property type="entry name" value="NHL"/>
    <property type="match status" value="3"/>
</dbReference>
<feature type="repeat" description="NHL" evidence="2">
    <location>
        <begin position="146"/>
        <end position="189"/>
    </location>
</feature>
<protein>
    <recommendedName>
        <fullName evidence="7">NHL repeat containing protein</fullName>
    </recommendedName>
</protein>
<dbReference type="GO" id="GO:0000209">
    <property type="term" value="P:protein polyubiquitination"/>
    <property type="evidence" value="ECO:0007669"/>
    <property type="project" value="TreeGrafter"/>
</dbReference>
<proteinExistence type="predicted"/>
<dbReference type="GO" id="GO:0043161">
    <property type="term" value="P:proteasome-mediated ubiquitin-dependent protein catabolic process"/>
    <property type="evidence" value="ECO:0007669"/>
    <property type="project" value="TreeGrafter"/>
</dbReference>
<dbReference type="AlphaFoldDB" id="A0A813P4Z5"/>
<reference evidence="4" key="1">
    <citation type="submission" date="2021-02" db="EMBL/GenBank/DDBJ databases">
        <authorList>
            <person name="Nowell W R."/>
        </authorList>
    </citation>
    <scope>NUCLEOTIDE SEQUENCE</scope>
</reference>
<dbReference type="Gene3D" id="2.120.10.30">
    <property type="entry name" value="TolB, C-terminal domain"/>
    <property type="match status" value="1"/>
</dbReference>
<accession>A0A813P4Z5</accession>
<evidence type="ECO:0000313" key="4">
    <source>
        <dbReference type="EMBL" id="CAF0747467.1"/>
    </source>
</evidence>
<feature type="compositionally biased region" description="Low complexity" evidence="3">
    <location>
        <begin position="65"/>
        <end position="83"/>
    </location>
</feature>
<dbReference type="SUPFAM" id="SSF101898">
    <property type="entry name" value="NHL repeat"/>
    <property type="match status" value="1"/>
</dbReference>
<evidence type="ECO:0008006" key="7">
    <source>
        <dbReference type="Google" id="ProtNLM"/>
    </source>
</evidence>
<dbReference type="Proteomes" id="UP000663860">
    <property type="component" value="Unassembled WGS sequence"/>
</dbReference>
<dbReference type="EMBL" id="CAJNOE010000021">
    <property type="protein sequence ID" value="CAF0747467.1"/>
    <property type="molecule type" value="Genomic_DNA"/>
</dbReference>
<dbReference type="InterPro" id="IPR011042">
    <property type="entry name" value="6-blade_b-propeller_TolB-like"/>
</dbReference>
<dbReference type="InterPro" id="IPR050952">
    <property type="entry name" value="TRIM-NHL_E3_ligases"/>
</dbReference>
<dbReference type="PANTHER" id="PTHR24104:SF25">
    <property type="entry name" value="PROTEIN LIN-41"/>
    <property type="match status" value="1"/>
</dbReference>
<keyword evidence="1" id="KW-0677">Repeat</keyword>
<dbReference type="InterPro" id="IPR001258">
    <property type="entry name" value="NHL_repeat"/>
</dbReference>
<dbReference type="GO" id="GO:0008270">
    <property type="term" value="F:zinc ion binding"/>
    <property type="evidence" value="ECO:0007669"/>
    <property type="project" value="UniProtKB-KW"/>
</dbReference>
<evidence type="ECO:0000256" key="3">
    <source>
        <dbReference type="SAM" id="MobiDB-lite"/>
    </source>
</evidence>
<comment type="caution">
    <text evidence="4">The sequence shown here is derived from an EMBL/GenBank/DDBJ whole genome shotgun (WGS) entry which is preliminary data.</text>
</comment>
<evidence type="ECO:0000313" key="6">
    <source>
        <dbReference type="Proteomes" id="UP000663860"/>
    </source>
</evidence>
<evidence type="ECO:0000256" key="1">
    <source>
        <dbReference type="ARBA" id="ARBA00022737"/>
    </source>
</evidence>
<dbReference type="Proteomes" id="UP000663868">
    <property type="component" value="Unassembled WGS sequence"/>
</dbReference>
<evidence type="ECO:0000313" key="5">
    <source>
        <dbReference type="EMBL" id="CAF4015704.1"/>
    </source>
</evidence>
<feature type="region of interest" description="Disordered" evidence="3">
    <location>
        <begin position="1"/>
        <end position="31"/>
    </location>
</feature>
<dbReference type="Gene3D" id="2.40.10.500">
    <property type="match status" value="2"/>
</dbReference>
<feature type="compositionally biased region" description="Basic and acidic residues" evidence="3">
    <location>
        <begin position="1"/>
        <end position="14"/>
    </location>
</feature>